<feature type="compositionally biased region" description="Low complexity" evidence="5">
    <location>
        <begin position="17"/>
        <end position="29"/>
    </location>
</feature>
<evidence type="ECO:0000313" key="8">
    <source>
        <dbReference type="EMBL" id="EYC26741.1"/>
    </source>
</evidence>
<dbReference type="GO" id="GO:0005085">
    <property type="term" value="F:guanyl-nucleotide exchange factor activity"/>
    <property type="evidence" value="ECO:0007669"/>
    <property type="project" value="UniProtKB-KW"/>
</dbReference>
<dbReference type="InterPro" id="IPR001849">
    <property type="entry name" value="PH_domain"/>
</dbReference>
<dbReference type="SUPFAM" id="SSF48425">
    <property type="entry name" value="Sec7 domain"/>
    <property type="match status" value="1"/>
</dbReference>
<feature type="compositionally biased region" description="Polar residues" evidence="5">
    <location>
        <begin position="155"/>
        <end position="166"/>
    </location>
</feature>
<feature type="compositionally biased region" description="Polar residues" evidence="5">
    <location>
        <begin position="221"/>
        <end position="235"/>
    </location>
</feature>
<dbReference type="Gene3D" id="1.10.1000.11">
    <property type="entry name" value="Arf Nucleotide-binding Site Opener,domain 2"/>
    <property type="match status" value="1"/>
</dbReference>
<dbReference type="SMART" id="SM00222">
    <property type="entry name" value="Sec7"/>
    <property type="match status" value="1"/>
</dbReference>
<evidence type="ECO:0000256" key="1">
    <source>
        <dbReference type="ARBA" id="ARBA00004236"/>
    </source>
</evidence>
<feature type="domain" description="PH" evidence="6">
    <location>
        <begin position="481"/>
        <end position="593"/>
    </location>
</feature>
<reference evidence="9" key="1">
    <citation type="journal article" date="2015" name="Nat. Genet.">
        <title>The genome and transcriptome of the zoonotic hookworm Ancylostoma ceylanicum identify infection-specific gene families.</title>
        <authorList>
            <person name="Schwarz E.M."/>
            <person name="Hu Y."/>
            <person name="Antoshechkin I."/>
            <person name="Miller M.M."/>
            <person name="Sternberg P.W."/>
            <person name="Aroian R.V."/>
        </authorList>
    </citation>
    <scope>NUCLEOTIDE SEQUENCE</scope>
    <source>
        <strain evidence="9">HY135</strain>
    </source>
</reference>
<feature type="region of interest" description="Disordered" evidence="5">
    <location>
        <begin position="1"/>
        <end position="43"/>
    </location>
</feature>
<keyword evidence="9" id="KW-1185">Reference proteome</keyword>
<keyword evidence="4" id="KW-0472">Membrane</keyword>
<accession>A0A016VHG7</accession>
<dbReference type="PROSITE" id="PS50003">
    <property type="entry name" value="PH_DOMAIN"/>
    <property type="match status" value="1"/>
</dbReference>
<organism evidence="8 9">
    <name type="scientific">Ancylostoma ceylanicum</name>
    <dbReference type="NCBI Taxonomy" id="53326"/>
    <lineage>
        <taxon>Eukaryota</taxon>
        <taxon>Metazoa</taxon>
        <taxon>Ecdysozoa</taxon>
        <taxon>Nematoda</taxon>
        <taxon>Chromadorea</taxon>
        <taxon>Rhabditida</taxon>
        <taxon>Rhabditina</taxon>
        <taxon>Rhabditomorpha</taxon>
        <taxon>Strongyloidea</taxon>
        <taxon>Ancylostomatidae</taxon>
        <taxon>Ancylostomatinae</taxon>
        <taxon>Ancylostoma</taxon>
    </lineage>
</organism>
<dbReference type="AlphaFoldDB" id="A0A016VHG7"/>
<evidence type="ECO:0008006" key="10">
    <source>
        <dbReference type="Google" id="ProtNLM"/>
    </source>
</evidence>
<dbReference type="InterPro" id="IPR011993">
    <property type="entry name" value="PH-like_dom_sf"/>
</dbReference>
<dbReference type="CDD" id="cd00171">
    <property type="entry name" value="Sec7"/>
    <property type="match status" value="1"/>
</dbReference>
<proteinExistence type="predicted"/>
<evidence type="ECO:0000256" key="3">
    <source>
        <dbReference type="ARBA" id="ARBA00022658"/>
    </source>
</evidence>
<keyword evidence="2" id="KW-1003">Cell membrane</keyword>
<feature type="domain" description="SEC7" evidence="7">
    <location>
        <begin position="278"/>
        <end position="444"/>
    </location>
</feature>
<name>A0A016VHG7_9BILA</name>
<dbReference type="Pfam" id="PF15410">
    <property type="entry name" value="PH_9"/>
    <property type="match status" value="1"/>
</dbReference>
<sequence>MAAVAQSGAREAMSTYPSSPVASPCDSSSLARGDSPSATRSPRCEAFVMTGDKILNLNHHISPNYAKVARDQLPPSTQILETPKPRPPPTLSDFPSVRRSMRSRIPTSRSQPEAVSTQRQVSCPEPVPERCSPADLSSGSPSLALPPPSIDEKPQTATVSSPVTSEKSPETDLRTASDFASIDEDPPSSATTAQAMESSMHSSYYKSAFSNPQISHKKTGSSDTFVISSGDSPTKHSTVTVNAINCAPSVSTTTSPSQRRLMSTRRQHTGNTEVFGSFRSDDTIGADSQCPVEEEREAAKEAAKLFRLEGCTKADVAERLNDRSEFSALVTTKYLEMFVFSSLRIDAALREFLSRVELRGDSSERERLLRFFSTRYHQCDPSLFDSVDDVHTLTCALLLLNSDLHGQNLGKKMTIRDFINNISHTGVHYKRDLLKALYNSIKENEIVHASKFEKPTATKIASKRSFVSRQLLLEVDPDSQVEYKCGYIMRKCVYDADGAKTPFGRRGWREWYARLRGLVLYLGRDDSEKKRSRYETFNNAILLHHAFAEPAPDYKKKQYIFRVRTANLGEFLFQTTSASEVEDWVTQINFACARFSSRALPPPACSGGAFSRARLPKLPSSAPLAQQLKAHESAACELREQLNRVRQEAPPLKAKGRPVEEFFFKERYLTQEILRYDTYCHLLRSRLPGGGCELGGAPSDSTSGVHSKSDIADDLDKMSYREAKEKSPRAPRYQRKTSRERECVHVCEFMLTRTLFLAVAGAAVLFVEANIRSDPIIILDCDPLGTLWRMGSNHHCVCRPYFYGEFCHRIRRCVSGRPVTVNCTNPEERYAPHAERRCTSNLKSSIDVSQVAVFEM</sequence>
<evidence type="ECO:0000256" key="2">
    <source>
        <dbReference type="ARBA" id="ARBA00022475"/>
    </source>
</evidence>
<dbReference type="PANTHER" id="PTHR10663">
    <property type="entry name" value="GUANYL-NUCLEOTIDE EXCHANGE FACTOR"/>
    <property type="match status" value="1"/>
</dbReference>
<dbReference type="InterPro" id="IPR023394">
    <property type="entry name" value="Sec7_C_sf"/>
</dbReference>
<keyword evidence="3" id="KW-0344">Guanine-nucleotide releasing factor</keyword>
<dbReference type="Proteomes" id="UP000024635">
    <property type="component" value="Unassembled WGS sequence"/>
</dbReference>
<dbReference type="EMBL" id="JARK01001346">
    <property type="protein sequence ID" value="EYC26741.1"/>
    <property type="molecule type" value="Genomic_DNA"/>
</dbReference>
<comment type="subcellular location">
    <subcellularLocation>
        <location evidence="1">Cell membrane</location>
    </subcellularLocation>
</comment>
<evidence type="ECO:0000256" key="5">
    <source>
        <dbReference type="SAM" id="MobiDB-lite"/>
    </source>
</evidence>
<feature type="region of interest" description="Disordered" evidence="5">
    <location>
        <begin position="77"/>
        <end position="196"/>
    </location>
</feature>
<evidence type="ECO:0000259" key="7">
    <source>
        <dbReference type="PROSITE" id="PS50190"/>
    </source>
</evidence>
<dbReference type="Pfam" id="PF01369">
    <property type="entry name" value="Sec7"/>
    <property type="match status" value="1"/>
</dbReference>
<dbReference type="GO" id="GO:0005886">
    <property type="term" value="C:plasma membrane"/>
    <property type="evidence" value="ECO:0007669"/>
    <property type="project" value="UniProtKB-SubCell"/>
</dbReference>
<dbReference type="STRING" id="53326.A0A016VHG7"/>
<protein>
    <recommendedName>
        <fullName evidence="10">Sec7 domain protein</fullName>
    </recommendedName>
</protein>
<dbReference type="Gene3D" id="2.30.29.30">
    <property type="entry name" value="Pleckstrin-homology domain (PH domain)/Phosphotyrosine-binding domain (PTB)"/>
    <property type="match status" value="1"/>
</dbReference>
<evidence type="ECO:0000256" key="4">
    <source>
        <dbReference type="ARBA" id="ARBA00023136"/>
    </source>
</evidence>
<gene>
    <name evidence="8" type="primary">Acey_s0010.g940</name>
    <name evidence="8" type="synonym">Acey-efa-6</name>
    <name evidence="8" type="ORF">Y032_0010g940</name>
</gene>
<dbReference type="SMART" id="SM00233">
    <property type="entry name" value="PH"/>
    <property type="match status" value="1"/>
</dbReference>
<evidence type="ECO:0000259" key="6">
    <source>
        <dbReference type="PROSITE" id="PS50003"/>
    </source>
</evidence>
<comment type="caution">
    <text evidence="8">The sequence shown here is derived from an EMBL/GenBank/DDBJ whole genome shotgun (WGS) entry which is preliminary data.</text>
</comment>
<feature type="compositionally biased region" description="Low complexity" evidence="5">
    <location>
        <begin position="133"/>
        <end position="143"/>
    </location>
</feature>
<dbReference type="FunFam" id="2.30.29.30:FF:000267">
    <property type="entry name" value="PH and SEC7 domain-containing protein 4"/>
    <property type="match status" value="1"/>
</dbReference>
<dbReference type="InterPro" id="IPR035999">
    <property type="entry name" value="Sec7_dom_sf"/>
</dbReference>
<dbReference type="GO" id="GO:0032012">
    <property type="term" value="P:regulation of ARF protein signal transduction"/>
    <property type="evidence" value="ECO:0007669"/>
    <property type="project" value="InterPro"/>
</dbReference>
<dbReference type="InterPro" id="IPR000904">
    <property type="entry name" value="Sec7_dom"/>
</dbReference>
<dbReference type="PROSITE" id="PS50190">
    <property type="entry name" value="SEC7"/>
    <property type="match status" value="1"/>
</dbReference>
<dbReference type="CDD" id="cd13295">
    <property type="entry name" value="PH_EFA6"/>
    <property type="match status" value="1"/>
</dbReference>
<evidence type="ECO:0000313" key="9">
    <source>
        <dbReference type="Proteomes" id="UP000024635"/>
    </source>
</evidence>
<dbReference type="SUPFAM" id="SSF50729">
    <property type="entry name" value="PH domain-like"/>
    <property type="match status" value="1"/>
</dbReference>
<feature type="compositionally biased region" description="Polar residues" evidence="5">
    <location>
        <begin position="105"/>
        <end position="121"/>
    </location>
</feature>
<dbReference type="OrthoDB" id="2157641at2759"/>
<dbReference type="InterPro" id="IPR041681">
    <property type="entry name" value="PH_9"/>
</dbReference>
<feature type="region of interest" description="Disordered" evidence="5">
    <location>
        <begin position="212"/>
        <end position="235"/>
    </location>
</feature>
<dbReference type="PANTHER" id="PTHR10663:SF376">
    <property type="entry name" value="PH AND SEC7 DOMAIN-CONTAINING PROTEIN"/>
    <property type="match status" value="1"/>
</dbReference>